<dbReference type="Gene3D" id="3.30.360.10">
    <property type="entry name" value="Dihydrodipicolinate Reductase, domain 2"/>
    <property type="match status" value="1"/>
</dbReference>
<dbReference type="EMBL" id="JARIHO010000007">
    <property type="protein sequence ID" value="KAJ7358083.1"/>
    <property type="molecule type" value="Genomic_DNA"/>
</dbReference>
<evidence type="ECO:0000256" key="1">
    <source>
        <dbReference type="ARBA" id="ARBA00023002"/>
    </source>
</evidence>
<proteinExistence type="predicted"/>
<dbReference type="GO" id="GO:0004753">
    <property type="term" value="F:saccharopine dehydrogenase activity"/>
    <property type="evidence" value="ECO:0007669"/>
    <property type="project" value="TreeGrafter"/>
</dbReference>
<dbReference type="GO" id="GO:0019878">
    <property type="term" value="P:lysine biosynthetic process via aminoadipic acid"/>
    <property type="evidence" value="ECO:0007669"/>
    <property type="project" value="TreeGrafter"/>
</dbReference>
<keyword evidence="5" id="KW-1185">Reference proteome</keyword>
<organism evidence="4 5">
    <name type="scientific">Mycena albidolilacea</name>
    <dbReference type="NCBI Taxonomy" id="1033008"/>
    <lineage>
        <taxon>Eukaryota</taxon>
        <taxon>Fungi</taxon>
        <taxon>Dikarya</taxon>
        <taxon>Basidiomycota</taxon>
        <taxon>Agaricomycotina</taxon>
        <taxon>Agaricomycetes</taxon>
        <taxon>Agaricomycetidae</taxon>
        <taxon>Agaricales</taxon>
        <taxon>Marasmiineae</taxon>
        <taxon>Mycenaceae</taxon>
        <taxon>Mycena</taxon>
    </lineage>
</organism>
<feature type="domain" description="Saccharopine dehydrogenase-like C-terminal" evidence="3">
    <location>
        <begin position="72"/>
        <end position="174"/>
    </location>
</feature>
<dbReference type="InterPro" id="IPR051168">
    <property type="entry name" value="AASS"/>
</dbReference>
<evidence type="ECO:0000313" key="4">
    <source>
        <dbReference type="EMBL" id="KAJ7358083.1"/>
    </source>
</evidence>
<keyword evidence="1" id="KW-0560">Oxidoreductase</keyword>
<reference evidence="4" key="1">
    <citation type="submission" date="2023-03" db="EMBL/GenBank/DDBJ databases">
        <title>Massive genome expansion in bonnet fungi (Mycena s.s.) driven by repeated elements and novel gene families across ecological guilds.</title>
        <authorList>
            <consortium name="Lawrence Berkeley National Laboratory"/>
            <person name="Harder C.B."/>
            <person name="Miyauchi S."/>
            <person name="Viragh M."/>
            <person name="Kuo A."/>
            <person name="Thoen E."/>
            <person name="Andreopoulos B."/>
            <person name="Lu D."/>
            <person name="Skrede I."/>
            <person name="Drula E."/>
            <person name="Henrissat B."/>
            <person name="Morin E."/>
            <person name="Kohler A."/>
            <person name="Barry K."/>
            <person name="LaButti K."/>
            <person name="Morin E."/>
            <person name="Salamov A."/>
            <person name="Lipzen A."/>
            <person name="Mereny Z."/>
            <person name="Hegedus B."/>
            <person name="Baldrian P."/>
            <person name="Stursova M."/>
            <person name="Weitz H."/>
            <person name="Taylor A."/>
            <person name="Grigoriev I.V."/>
            <person name="Nagy L.G."/>
            <person name="Martin F."/>
            <person name="Kauserud H."/>
        </authorList>
    </citation>
    <scope>NUCLEOTIDE SEQUENCE</scope>
    <source>
        <strain evidence="4">CBHHK002</strain>
    </source>
</reference>
<evidence type="ECO:0000313" key="5">
    <source>
        <dbReference type="Proteomes" id="UP001218218"/>
    </source>
</evidence>
<keyword evidence="2" id="KW-0457">Lysine biosynthesis</keyword>
<dbReference type="AlphaFoldDB" id="A0AAD7AGD0"/>
<comment type="caution">
    <text evidence="4">The sequence shown here is derived from an EMBL/GenBank/DDBJ whole genome shotgun (WGS) entry which is preliminary data.</text>
</comment>
<protein>
    <recommendedName>
        <fullName evidence="3">Saccharopine dehydrogenase-like C-terminal domain-containing protein</fullName>
    </recommendedName>
</protein>
<evidence type="ECO:0000259" key="3">
    <source>
        <dbReference type="Pfam" id="PF16653"/>
    </source>
</evidence>
<keyword evidence="2" id="KW-0028">Amino-acid biosynthesis</keyword>
<sequence>MLSFPNEEYAKASPLVLDVATADPTVLEVAVAAHDLVFSLVPYTHHAARRWNKPELDPSVQVLTADDFTIPTHTYKFSWSPCGGLLALLNSVSFLANGTVTHVAGADLMASAQLCAIALFVPVLEESPNRNSVPFRAFYRIPEVHPVVHGMLQYVGFAVSMAVLGKTAWLAADVKEWAGVAPGPSRVFTSG</sequence>
<dbReference type="PANTHER" id="PTHR11133">
    <property type="entry name" value="SACCHAROPINE DEHYDROGENASE"/>
    <property type="match status" value="1"/>
</dbReference>
<dbReference type="Pfam" id="PF16653">
    <property type="entry name" value="Sacchrp_dh_C"/>
    <property type="match status" value="1"/>
</dbReference>
<accession>A0AAD7AGD0</accession>
<dbReference type="GO" id="GO:0005737">
    <property type="term" value="C:cytoplasm"/>
    <property type="evidence" value="ECO:0007669"/>
    <property type="project" value="TreeGrafter"/>
</dbReference>
<dbReference type="PANTHER" id="PTHR11133:SF22">
    <property type="entry name" value="ALPHA-AMINOADIPIC SEMIALDEHYDE SYNTHASE, MITOCHONDRIAL"/>
    <property type="match status" value="1"/>
</dbReference>
<dbReference type="InterPro" id="IPR032095">
    <property type="entry name" value="Sacchrp_dh-like_C"/>
</dbReference>
<dbReference type="Proteomes" id="UP001218218">
    <property type="component" value="Unassembled WGS sequence"/>
</dbReference>
<name>A0AAD7AGD0_9AGAR</name>
<evidence type="ECO:0000256" key="2">
    <source>
        <dbReference type="ARBA" id="ARBA00023154"/>
    </source>
</evidence>
<gene>
    <name evidence="4" type="ORF">DFH08DRAFT_953273</name>
</gene>
<dbReference type="SUPFAM" id="SSF55347">
    <property type="entry name" value="Glyceraldehyde-3-phosphate dehydrogenase-like, C-terminal domain"/>
    <property type="match status" value="1"/>
</dbReference>